<gene>
    <name evidence="2" type="ORF">GCM10009431_01300</name>
</gene>
<name>A0ABN1JCT3_9FLAO</name>
<evidence type="ECO:0000256" key="1">
    <source>
        <dbReference type="SAM" id="MobiDB-lite"/>
    </source>
</evidence>
<dbReference type="EMBL" id="BAAAGF010000001">
    <property type="protein sequence ID" value="GAA0735939.1"/>
    <property type="molecule type" value="Genomic_DNA"/>
</dbReference>
<accession>A0ABN1JCT3</accession>
<reference evidence="2 3" key="1">
    <citation type="journal article" date="2019" name="Int. J. Syst. Evol. Microbiol.">
        <title>The Global Catalogue of Microorganisms (GCM) 10K type strain sequencing project: providing services to taxonomists for standard genome sequencing and annotation.</title>
        <authorList>
            <consortium name="The Broad Institute Genomics Platform"/>
            <consortium name="The Broad Institute Genome Sequencing Center for Infectious Disease"/>
            <person name="Wu L."/>
            <person name="Ma J."/>
        </authorList>
    </citation>
    <scope>NUCLEOTIDE SEQUENCE [LARGE SCALE GENOMIC DNA]</scope>
    <source>
        <strain evidence="2 3">JCM 15976</strain>
    </source>
</reference>
<dbReference type="Proteomes" id="UP001500736">
    <property type="component" value="Unassembled WGS sequence"/>
</dbReference>
<dbReference type="SUPFAM" id="SSF54611">
    <property type="entry name" value="SecB-like"/>
    <property type="match status" value="1"/>
</dbReference>
<keyword evidence="3" id="KW-1185">Reference proteome</keyword>
<dbReference type="Gene3D" id="3.10.420.10">
    <property type="entry name" value="SecB-like"/>
    <property type="match status" value="1"/>
</dbReference>
<evidence type="ECO:0008006" key="4">
    <source>
        <dbReference type="Google" id="ProtNLM"/>
    </source>
</evidence>
<dbReference type="InterPro" id="IPR035958">
    <property type="entry name" value="SecB-like_sf"/>
</dbReference>
<sequence length="158" mass="18567">MSNKLFLDDIHVVSQSVRRISLSDDTFLIKEFDFNTSNLDFEIYFHKENKSEHLIVLKFGLEKFQIIVEGIYQLKRDNYKKEDKDVIINFGSMALLIDFLKTSVFTITSLTRGEPLHFPLINLKELINQKKDQIEKNKLKKDKQNTGSRNQPKTKKKS</sequence>
<evidence type="ECO:0000313" key="3">
    <source>
        <dbReference type="Proteomes" id="UP001500736"/>
    </source>
</evidence>
<feature type="region of interest" description="Disordered" evidence="1">
    <location>
        <begin position="134"/>
        <end position="158"/>
    </location>
</feature>
<evidence type="ECO:0000313" key="2">
    <source>
        <dbReference type="EMBL" id="GAA0735939.1"/>
    </source>
</evidence>
<protein>
    <recommendedName>
        <fullName evidence="4">Preprotein translocase subunit SecB</fullName>
    </recommendedName>
</protein>
<proteinExistence type="predicted"/>
<dbReference type="RefSeq" id="WP_343795101.1">
    <property type="nucleotide sequence ID" value="NZ_BAAAGF010000001.1"/>
</dbReference>
<comment type="caution">
    <text evidence="2">The sequence shown here is derived from an EMBL/GenBank/DDBJ whole genome shotgun (WGS) entry which is preliminary data.</text>
</comment>
<organism evidence="2 3">
    <name type="scientific">Gaetbulibacter jejuensis</name>
    <dbReference type="NCBI Taxonomy" id="584607"/>
    <lineage>
        <taxon>Bacteria</taxon>
        <taxon>Pseudomonadati</taxon>
        <taxon>Bacteroidota</taxon>
        <taxon>Flavobacteriia</taxon>
        <taxon>Flavobacteriales</taxon>
        <taxon>Flavobacteriaceae</taxon>
        <taxon>Gaetbulibacter</taxon>
    </lineage>
</organism>